<protein>
    <submittedName>
        <fullName evidence="4">PAS fold family protein</fullName>
    </submittedName>
</protein>
<dbReference type="InterPro" id="IPR003018">
    <property type="entry name" value="GAF"/>
</dbReference>
<dbReference type="KEGG" id="saf:SULAZ_0401"/>
<dbReference type="Gene3D" id="3.30.450.40">
    <property type="match status" value="1"/>
</dbReference>
<dbReference type="STRING" id="204536.SULAZ_0401"/>
<dbReference type="OrthoDB" id="9762141at2"/>
<dbReference type="Pfam" id="PF13185">
    <property type="entry name" value="GAF_2"/>
    <property type="match status" value="1"/>
</dbReference>
<organism evidence="4 5">
    <name type="scientific">Sulfurihydrogenibium azorense (strain DSM 15241 / OCM 825 / Az-Fu1)</name>
    <dbReference type="NCBI Taxonomy" id="204536"/>
    <lineage>
        <taxon>Bacteria</taxon>
        <taxon>Pseudomonadati</taxon>
        <taxon>Aquificota</taxon>
        <taxon>Aquificia</taxon>
        <taxon>Aquificales</taxon>
        <taxon>Hydrogenothermaceae</taxon>
        <taxon>Sulfurihydrogenibium</taxon>
    </lineage>
</organism>
<evidence type="ECO:0000313" key="4">
    <source>
        <dbReference type="EMBL" id="ACN98852.1"/>
    </source>
</evidence>
<evidence type="ECO:0000259" key="3">
    <source>
        <dbReference type="PROSITE" id="PS50887"/>
    </source>
</evidence>
<dbReference type="InterPro" id="IPR029787">
    <property type="entry name" value="Nucleotide_cyclase"/>
</dbReference>
<dbReference type="InterPro" id="IPR000014">
    <property type="entry name" value="PAS"/>
</dbReference>
<dbReference type="InterPro" id="IPR029016">
    <property type="entry name" value="GAF-like_dom_sf"/>
</dbReference>
<dbReference type="InterPro" id="IPR052155">
    <property type="entry name" value="Biofilm_reg_signaling"/>
</dbReference>
<accession>C1DTF9</accession>
<dbReference type="Pfam" id="PF00990">
    <property type="entry name" value="GGDEF"/>
    <property type="match status" value="1"/>
</dbReference>
<reference evidence="4 5" key="1">
    <citation type="journal article" date="2009" name="J. Bacteriol.">
        <title>Complete and draft genome sequences of six members of the Aquificales.</title>
        <authorList>
            <person name="Reysenbach A.L."/>
            <person name="Hamamura N."/>
            <person name="Podar M."/>
            <person name="Griffiths E."/>
            <person name="Ferreira S."/>
            <person name="Hochstein R."/>
            <person name="Heidelberg J."/>
            <person name="Johnson J."/>
            <person name="Mead D."/>
            <person name="Pohorille A."/>
            <person name="Sarmiento M."/>
            <person name="Schweighofer K."/>
            <person name="Seshadri R."/>
            <person name="Voytek M.A."/>
        </authorList>
    </citation>
    <scope>NUCLEOTIDE SEQUENCE [LARGE SCALE GENOMIC DNA]</scope>
    <source>
        <strain evidence="5">Az-Fu1 / DSM 15241 / OCM 825</strain>
    </source>
</reference>
<dbReference type="Gene3D" id="3.30.450.20">
    <property type="entry name" value="PAS domain"/>
    <property type="match status" value="2"/>
</dbReference>
<sequence>MNFSVCPHDTEKGLKFWEDFIKKVEEKINEKIDFKPFKSFEEEKELLDTKLHHIYYANSEIAIQLYQKGYKPVARFKGQKDTFFVIGRDESVFNKSYVKIATAVSNPPAYGLLNHNFEEVEVILTKTWQEVFELVKEGKVDLGVIYNQTWEQIENKEGVKIISSTMLETSHFFMSHPSVYDKVKPVLLSFDFLEEATDEDIIRTIEVFIRFNILVKRWEEHDIAKAILNINDVGVVIYQEKIVYINDYVTKISGYSKEEILSKSILDFICDKDREKVIPIVEKRLKGERFQTSHNEVRVVTKSGKILILTVFSNTILYKGKYSGFLIFFDITKQKKYERLYHLLREVNQAITLSLTEEDMFEKVSKALVEKIGLKFVWVGTKESEDNPYFKVLYKYGEDKGYLEEVKISWREDLPTGRGPTGTAFRTDNIFIISNTQTDPRFIPWREYTKERNFLSTAAIPLKDESGKVKYVINMYSPEPEFFDEELVSVLQELKQDLEFVVKRLNEIRKNIIISKAIENSDSWVLVTDENFNITYVNDTVCKLTGYSREELIGKNQRIFKSEIQPREFYEELYKTILSGKTFSAIFVNKKKNGELFYLKTTIYPVEIPPNIKRYLEIGTDITKEVELQHQISKLENHDTLTNLMNLKGFFLIVSERLKSLKLDGILALIDIKDFTFLNKTYGFEVGNFVLKQIASRLNLSFPDGLIARVAADEFGIFIEINKESEAIQLNQFINKLNHIFSEPILYDDKIINVSFNAGIALAPRDGDSLELLYENASTALAHSKLQGENVVVIFNKEIDDKIKNISFAKQLIERALNENLFTLYYQPFFNTKTLKLEGFEGLVRIKDKDGKIYTPNIFIDVLENSKYLMDYEKWLLQEITQKARKWHVPISFNASANSFKNKDYINYLSSINPNLNLIMEITERVLMINPEDTKELLSKIKKETALKIAVDDFGIEYSSLKYIKDLPIDEIKIDISFTKEIVDDLKTRSIVKAIITLAKELGVKTLAEGVETEEQLKILRDLGCDYLQGYLLGKPMPEEEAEKLISNQG</sequence>
<dbReference type="AlphaFoldDB" id="C1DTF9"/>
<dbReference type="PROSITE" id="PS50887">
    <property type="entry name" value="GGDEF"/>
    <property type="match status" value="1"/>
</dbReference>
<dbReference type="InterPro" id="IPR000160">
    <property type="entry name" value="GGDEF_dom"/>
</dbReference>
<dbReference type="SMART" id="SM00267">
    <property type="entry name" value="GGDEF"/>
    <property type="match status" value="1"/>
</dbReference>
<dbReference type="Proteomes" id="UP000001369">
    <property type="component" value="Chromosome"/>
</dbReference>
<dbReference type="InterPro" id="IPR043128">
    <property type="entry name" value="Rev_trsase/Diguanyl_cyclase"/>
</dbReference>
<name>C1DTF9_SULAA</name>
<dbReference type="eggNOG" id="COG2203">
    <property type="taxonomic scope" value="Bacteria"/>
</dbReference>
<dbReference type="SUPFAM" id="SSF55781">
    <property type="entry name" value="GAF domain-like"/>
    <property type="match status" value="1"/>
</dbReference>
<dbReference type="InterPro" id="IPR001633">
    <property type="entry name" value="EAL_dom"/>
</dbReference>
<dbReference type="PROSITE" id="PS50112">
    <property type="entry name" value="PAS"/>
    <property type="match status" value="2"/>
</dbReference>
<dbReference type="Gene3D" id="3.30.70.270">
    <property type="match status" value="1"/>
</dbReference>
<gene>
    <name evidence="4" type="ordered locus">SULAZ_0401</name>
</gene>
<feature type="domain" description="PAS" evidence="1">
    <location>
        <begin position="241"/>
        <end position="288"/>
    </location>
</feature>
<dbReference type="InterPro" id="IPR035919">
    <property type="entry name" value="EAL_sf"/>
</dbReference>
<dbReference type="EMBL" id="CP001229">
    <property type="protein sequence ID" value="ACN98852.1"/>
    <property type="molecule type" value="Genomic_DNA"/>
</dbReference>
<dbReference type="CDD" id="cd00130">
    <property type="entry name" value="PAS"/>
    <property type="match status" value="2"/>
</dbReference>
<dbReference type="PANTHER" id="PTHR44757:SF2">
    <property type="entry name" value="BIOFILM ARCHITECTURE MAINTENANCE PROTEIN MBAA"/>
    <property type="match status" value="1"/>
</dbReference>
<proteinExistence type="predicted"/>
<dbReference type="PANTHER" id="PTHR44757">
    <property type="entry name" value="DIGUANYLATE CYCLASE DGCP"/>
    <property type="match status" value="1"/>
</dbReference>
<dbReference type="RefSeq" id="WP_012674172.1">
    <property type="nucleotide sequence ID" value="NC_012438.1"/>
</dbReference>
<dbReference type="PROSITE" id="PS50883">
    <property type="entry name" value="EAL"/>
    <property type="match status" value="1"/>
</dbReference>
<dbReference type="SMART" id="SM00052">
    <property type="entry name" value="EAL"/>
    <property type="match status" value="1"/>
</dbReference>
<dbReference type="eggNOG" id="COG3829">
    <property type="taxonomic scope" value="Bacteria"/>
</dbReference>
<evidence type="ECO:0000313" key="5">
    <source>
        <dbReference type="Proteomes" id="UP000001369"/>
    </source>
</evidence>
<dbReference type="NCBIfam" id="TIGR00254">
    <property type="entry name" value="GGDEF"/>
    <property type="match status" value="1"/>
</dbReference>
<feature type="domain" description="EAL" evidence="2">
    <location>
        <begin position="806"/>
        <end position="1050"/>
    </location>
</feature>
<dbReference type="Pfam" id="PF13426">
    <property type="entry name" value="PAS_9"/>
    <property type="match status" value="2"/>
</dbReference>
<dbReference type="SUPFAM" id="SSF141868">
    <property type="entry name" value="EAL domain-like"/>
    <property type="match status" value="1"/>
</dbReference>
<dbReference type="Gene3D" id="3.20.20.450">
    <property type="entry name" value="EAL domain"/>
    <property type="match status" value="1"/>
</dbReference>
<keyword evidence="5" id="KW-1185">Reference proteome</keyword>
<dbReference type="CDD" id="cd01948">
    <property type="entry name" value="EAL"/>
    <property type="match status" value="1"/>
</dbReference>
<dbReference type="InterPro" id="IPR035965">
    <property type="entry name" value="PAS-like_dom_sf"/>
</dbReference>
<evidence type="ECO:0000259" key="1">
    <source>
        <dbReference type="PROSITE" id="PS50112"/>
    </source>
</evidence>
<dbReference type="SUPFAM" id="SSF55785">
    <property type="entry name" value="PYP-like sensor domain (PAS domain)"/>
    <property type="match status" value="2"/>
</dbReference>
<dbReference type="SUPFAM" id="SSF55073">
    <property type="entry name" value="Nucleotide cyclase"/>
    <property type="match status" value="1"/>
</dbReference>
<dbReference type="eggNOG" id="COG5001">
    <property type="taxonomic scope" value="Bacteria"/>
</dbReference>
<feature type="domain" description="PAS" evidence="1">
    <location>
        <begin position="510"/>
        <end position="568"/>
    </location>
</feature>
<dbReference type="HOGENOM" id="CLU_000445_70_34_0"/>
<dbReference type="CDD" id="cd01949">
    <property type="entry name" value="GGDEF"/>
    <property type="match status" value="1"/>
</dbReference>
<dbReference type="NCBIfam" id="TIGR00229">
    <property type="entry name" value="sensory_box"/>
    <property type="match status" value="2"/>
</dbReference>
<feature type="domain" description="GGDEF" evidence="3">
    <location>
        <begin position="663"/>
        <end position="797"/>
    </location>
</feature>
<evidence type="ECO:0000259" key="2">
    <source>
        <dbReference type="PROSITE" id="PS50883"/>
    </source>
</evidence>
<dbReference type="SMART" id="SM00091">
    <property type="entry name" value="PAS"/>
    <property type="match status" value="2"/>
</dbReference>
<dbReference type="Pfam" id="PF00563">
    <property type="entry name" value="EAL"/>
    <property type="match status" value="1"/>
</dbReference>